<protein>
    <recommendedName>
        <fullName evidence="5">Lipoprotein</fullName>
    </recommendedName>
</protein>
<keyword evidence="4" id="KW-1185">Reference proteome</keyword>
<evidence type="ECO:0008006" key="5">
    <source>
        <dbReference type="Google" id="ProtNLM"/>
    </source>
</evidence>
<name>A0AAV5AZY3_9FLAO</name>
<dbReference type="EMBL" id="BQKA01000101">
    <property type="protein sequence ID" value="GJM51680.1"/>
    <property type="molecule type" value="Genomic_DNA"/>
</dbReference>
<dbReference type="PROSITE" id="PS51257">
    <property type="entry name" value="PROKAR_LIPOPROTEIN"/>
    <property type="match status" value="1"/>
</dbReference>
<reference evidence="1 4" key="1">
    <citation type="submission" date="2021-11" db="EMBL/GenBank/DDBJ databases">
        <title>Draft genome sequence of Capnocytophaga sp. strain KC07075 isolated from cat oral cavity.</title>
        <authorList>
            <person name="Suzuki M."/>
            <person name="Imaoka K."/>
            <person name="Kimura M."/>
            <person name="Morikawa S."/>
            <person name="Maeda K."/>
        </authorList>
    </citation>
    <scope>NUCLEOTIDE SEQUENCE</scope>
    <source>
        <strain evidence="1">KC07075</strain>
        <strain evidence="2 4">KC07079</strain>
    </source>
</reference>
<evidence type="ECO:0000313" key="4">
    <source>
        <dbReference type="Proteomes" id="UP001208692"/>
    </source>
</evidence>
<sequence>MKKTLTILIAIMITGCSSISFKKQITDWEKEDLKGKVRSLYINNFINKIQYIYNSEGYLIEEKVFLENNKFLKREILYTKKGNKIKEIRYNRKREKEYYSDYKYNQYGFLKEWITYTKGKFYKKLLYNFDEKGNESEVYIYFNEDTFDEKWINKYDNINRLIEKEKYTNNNILLEKYIYKYNEKENVKCEILEKDGVIISKTFYKYDKEDNIIEERTYRNNILTDMRIYTYTYDIHNNWTKKFLLQDLDKEILIEERKITYYP</sequence>
<dbReference type="AlphaFoldDB" id="A0AAV5AZY3"/>
<dbReference type="RefSeq" id="WP_264847810.1">
    <property type="nucleotide sequence ID" value="NZ_BPMA01000084.1"/>
</dbReference>
<dbReference type="Gene3D" id="2.180.10.10">
    <property type="entry name" value="RHS repeat-associated core"/>
    <property type="match status" value="1"/>
</dbReference>
<dbReference type="EMBL" id="BQKB01000089">
    <property type="protein sequence ID" value="GJM54314.1"/>
    <property type="molecule type" value="Genomic_DNA"/>
</dbReference>
<proteinExistence type="predicted"/>
<dbReference type="Proteomes" id="UP001208692">
    <property type="component" value="Unassembled WGS sequence"/>
</dbReference>
<evidence type="ECO:0000313" key="2">
    <source>
        <dbReference type="EMBL" id="GJM54314.1"/>
    </source>
</evidence>
<dbReference type="Proteomes" id="UP001207736">
    <property type="component" value="Unassembled WGS sequence"/>
</dbReference>
<organism evidence="1 3">
    <name type="scientific">Capnocytophaga catalasegens</name>
    <dbReference type="NCBI Taxonomy" id="1004260"/>
    <lineage>
        <taxon>Bacteria</taxon>
        <taxon>Pseudomonadati</taxon>
        <taxon>Bacteroidota</taxon>
        <taxon>Flavobacteriia</taxon>
        <taxon>Flavobacteriales</taxon>
        <taxon>Flavobacteriaceae</taxon>
        <taxon>Capnocytophaga</taxon>
    </lineage>
</organism>
<gene>
    <name evidence="1" type="ORF">RCZ15_26530</name>
    <name evidence="2" type="ORF">RCZ16_26300</name>
</gene>
<accession>A0AAV5AZY3</accession>
<evidence type="ECO:0000313" key="1">
    <source>
        <dbReference type="EMBL" id="GJM51680.1"/>
    </source>
</evidence>
<comment type="caution">
    <text evidence="1">The sequence shown here is derived from an EMBL/GenBank/DDBJ whole genome shotgun (WGS) entry which is preliminary data.</text>
</comment>
<evidence type="ECO:0000313" key="3">
    <source>
        <dbReference type="Proteomes" id="UP001207736"/>
    </source>
</evidence>